<sequence length="209" mass="23632">MFTRTENFKQYIKLYPVVSTLLALNIAIYILTNIPILGDALYSKGMHFNLLISEGEYWRLVTPMFLHATFFHLLFNMFSLYLFGPELEQIAGKARFLTIYLLAGLVGGIATYLIHGWEYKSVGASGAIYGILGAFGALVYYTRNFMPQLKQIIVPIIVIGVIMTFLQPHINATAHIAGLITGFVIGIIYFHPKRIAAWRKRKSHLKSVK</sequence>
<keyword evidence="5 7" id="KW-1133">Transmembrane helix</keyword>
<proteinExistence type="inferred from homology"/>
<comment type="subcellular location">
    <subcellularLocation>
        <location evidence="1">Membrane</location>
        <topology evidence="1">Multi-pass membrane protein</topology>
    </subcellularLocation>
</comment>
<comment type="similarity">
    <text evidence="2">Belongs to the peptidase S54 family.</text>
</comment>
<dbReference type="InterPro" id="IPR022764">
    <property type="entry name" value="Peptidase_S54_rhomboid_dom"/>
</dbReference>
<evidence type="ECO:0000259" key="8">
    <source>
        <dbReference type="Pfam" id="PF01694"/>
    </source>
</evidence>
<dbReference type="Pfam" id="PF01694">
    <property type="entry name" value="Rhomboid"/>
    <property type="match status" value="1"/>
</dbReference>
<comment type="caution">
    <text evidence="9">The sequence shown here is derived from an EMBL/GenBank/DDBJ whole genome shotgun (WGS) entry which is preliminary data.</text>
</comment>
<name>A0A544SNN9_9BACI</name>
<dbReference type="PANTHER" id="PTHR43731:SF14">
    <property type="entry name" value="PRESENILIN-ASSOCIATED RHOMBOID-LIKE PROTEIN, MITOCHONDRIAL"/>
    <property type="match status" value="1"/>
</dbReference>
<evidence type="ECO:0000256" key="3">
    <source>
        <dbReference type="ARBA" id="ARBA00022692"/>
    </source>
</evidence>
<feature type="transmembrane region" description="Helical" evidence="7">
    <location>
        <begin position="121"/>
        <end position="140"/>
    </location>
</feature>
<dbReference type="PANTHER" id="PTHR43731">
    <property type="entry name" value="RHOMBOID PROTEASE"/>
    <property type="match status" value="1"/>
</dbReference>
<gene>
    <name evidence="9" type="ORF">FG383_18605</name>
</gene>
<dbReference type="InterPro" id="IPR035952">
    <property type="entry name" value="Rhomboid-like_sf"/>
</dbReference>
<evidence type="ECO:0000256" key="6">
    <source>
        <dbReference type="ARBA" id="ARBA00023136"/>
    </source>
</evidence>
<evidence type="ECO:0000256" key="5">
    <source>
        <dbReference type="ARBA" id="ARBA00022989"/>
    </source>
</evidence>
<evidence type="ECO:0000256" key="4">
    <source>
        <dbReference type="ARBA" id="ARBA00022801"/>
    </source>
</evidence>
<evidence type="ECO:0000313" key="10">
    <source>
        <dbReference type="Proteomes" id="UP000318937"/>
    </source>
</evidence>
<feature type="transmembrane region" description="Helical" evidence="7">
    <location>
        <begin position="12"/>
        <end position="37"/>
    </location>
</feature>
<feature type="domain" description="Peptidase S54 rhomboid" evidence="8">
    <location>
        <begin position="55"/>
        <end position="190"/>
    </location>
</feature>
<dbReference type="OrthoDB" id="9813074at2"/>
<feature type="transmembrane region" description="Helical" evidence="7">
    <location>
        <begin position="96"/>
        <end position="115"/>
    </location>
</feature>
<protein>
    <submittedName>
        <fullName evidence="9">Rhomboid family intramembrane serine protease</fullName>
    </submittedName>
</protein>
<keyword evidence="3 7" id="KW-0812">Transmembrane</keyword>
<dbReference type="AlphaFoldDB" id="A0A544SNN9"/>
<feature type="transmembrane region" description="Helical" evidence="7">
    <location>
        <begin position="176"/>
        <end position="192"/>
    </location>
</feature>
<keyword evidence="6 7" id="KW-0472">Membrane</keyword>
<evidence type="ECO:0000256" key="2">
    <source>
        <dbReference type="ARBA" id="ARBA00009045"/>
    </source>
</evidence>
<organism evidence="9 10">
    <name type="scientific">Psychrobacillus soli</name>
    <dbReference type="NCBI Taxonomy" id="1543965"/>
    <lineage>
        <taxon>Bacteria</taxon>
        <taxon>Bacillati</taxon>
        <taxon>Bacillota</taxon>
        <taxon>Bacilli</taxon>
        <taxon>Bacillales</taxon>
        <taxon>Bacillaceae</taxon>
        <taxon>Psychrobacillus</taxon>
    </lineage>
</organism>
<keyword evidence="10" id="KW-1185">Reference proteome</keyword>
<dbReference type="Gene3D" id="1.20.1540.10">
    <property type="entry name" value="Rhomboid-like"/>
    <property type="match status" value="1"/>
</dbReference>
<feature type="transmembrane region" description="Helical" evidence="7">
    <location>
        <begin position="152"/>
        <end position="170"/>
    </location>
</feature>
<dbReference type="EMBL" id="VDGG01000059">
    <property type="protein sequence ID" value="TQR06809.1"/>
    <property type="molecule type" value="Genomic_DNA"/>
</dbReference>
<evidence type="ECO:0000313" key="9">
    <source>
        <dbReference type="EMBL" id="TQR06809.1"/>
    </source>
</evidence>
<evidence type="ECO:0000256" key="7">
    <source>
        <dbReference type="SAM" id="Phobius"/>
    </source>
</evidence>
<dbReference type="SUPFAM" id="SSF144091">
    <property type="entry name" value="Rhomboid-like"/>
    <property type="match status" value="1"/>
</dbReference>
<accession>A0A544SNN9</accession>
<keyword evidence="4" id="KW-0378">Hydrolase</keyword>
<dbReference type="RefSeq" id="WP_142608905.1">
    <property type="nucleotide sequence ID" value="NZ_VDGG01000059.1"/>
</dbReference>
<evidence type="ECO:0000256" key="1">
    <source>
        <dbReference type="ARBA" id="ARBA00004141"/>
    </source>
</evidence>
<dbReference type="GO" id="GO:0006508">
    <property type="term" value="P:proteolysis"/>
    <property type="evidence" value="ECO:0007669"/>
    <property type="project" value="UniProtKB-KW"/>
</dbReference>
<reference evidence="9 10" key="1">
    <citation type="submission" date="2019-05" db="EMBL/GenBank/DDBJ databases">
        <title>Psychrobacillus vulpis sp. nov., a new species isolated from feces of a red fox that inhabits in The Tablas de Daimiel Natural Park, Albacete, Spain.</title>
        <authorList>
            <person name="Rodriguez M."/>
            <person name="Reina J.C."/>
            <person name="Bejar V."/>
            <person name="Llamas I."/>
        </authorList>
    </citation>
    <scope>NUCLEOTIDE SEQUENCE [LARGE SCALE GENOMIC DNA]</scope>
    <source>
        <strain evidence="9 10">NHI-2</strain>
    </source>
</reference>
<dbReference type="Proteomes" id="UP000318937">
    <property type="component" value="Unassembled WGS sequence"/>
</dbReference>
<dbReference type="InterPro" id="IPR050925">
    <property type="entry name" value="Rhomboid_protease_S54"/>
</dbReference>
<feature type="transmembrane region" description="Helical" evidence="7">
    <location>
        <begin position="57"/>
        <end position="84"/>
    </location>
</feature>
<keyword evidence="9" id="KW-0645">Protease</keyword>
<dbReference type="GO" id="GO:0016020">
    <property type="term" value="C:membrane"/>
    <property type="evidence" value="ECO:0007669"/>
    <property type="project" value="UniProtKB-SubCell"/>
</dbReference>
<dbReference type="GO" id="GO:0004252">
    <property type="term" value="F:serine-type endopeptidase activity"/>
    <property type="evidence" value="ECO:0007669"/>
    <property type="project" value="InterPro"/>
</dbReference>